<evidence type="ECO:0000313" key="2">
    <source>
        <dbReference type="Proteomes" id="UP000069030"/>
    </source>
</evidence>
<dbReference type="Proteomes" id="UP000069030">
    <property type="component" value="Chromosome"/>
</dbReference>
<sequence length="336" mass="37691">MKKFFTLTGISFMFLLTSCDDGNLVYKDIDFNNVTAVQRCTTPGADKIFYKLQNDEALILVIDADNIMRDETINRARVEINGTDTSLDYRKYTDKVEGTSICNLPPPATPSVIQSIPASPGGTVIIDRTVQVNNNTTATDNSVNLIYQYTFSLLNIHFNQGDTSIKYDQMTFGSTTYANRTLAFKFDNNNGNGLNNFNCNNSLYNLKDKEALILNITEDDLPTEATAESIIELNDKRLLSIKQYSRTGINLNQVCEYEGDIPGSNTNNPNKLEEYWVAPKGQIVIKSRWTEPVDGSEPKLLHEISLRNLTFIKASNTDRTFIKPTLPFGTIVTDKK</sequence>
<dbReference type="KEGG" id="mod:AS202_13250"/>
<proteinExistence type="predicted"/>
<reference evidence="1 2" key="1">
    <citation type="journal article" date="2016" name="J. Zhejiang Univ. Sci. B">
        <title>Antibiotic resistance mechanisms of Myroides sp.</title>
        <authorList>
            <person name="Hu S."/>
            <person name="Yuan S."/>
            <person name="Qu H."/>
            <person name="Jiang T."/>
            <person name="Zhou Y."/>
            <person name="Wang M."/>
            <person name="Ming D."/>
        </authorList>
    </citation>
    <scope>NUCLEOTIDE SEQUENCE [LARGE SCALE GENOMIC DNA]</scope>
    <source>
        <strain evidence="1 2">PR63039</strain>
    </source>
</reference>
<name>A0AAI8C6J5_9FLAO</name>
<dbReference type="AlphaFoldDB" id="A0AAI8C6J5"/>
<gene>
    <name evidence="1" type="ORF">AS202_13250</name>
</gene>
<protein>
    <submittedName>
        <fullName evidence="1">Uncharacterized protein</fullName>
    </submittedName>
</protein>
<evidence type="ECO:0000313" key="1">
    <source>
        <dbReference type="EMBL" id="ALU27059.1"/>
    </source>
</evidence>
<dbReference type="PROSITE" id="PS51257">
    <property type="entry name" value="PROKAR_LIPOPROTEIN"/>
    <property type="match status" value="1"/>
</dbReference>
<dbReference type="RefSeq" id="WP_058699555.1">
    <property type="nucleotide sequence ID" value="NZ_CP013690.1"/>
</dbReference>
<organism evidence="1 2">
    <name type="scientific">Myroides odoratimimus</name>
    <dbReference type="NCBI Taxonomy" id="76832"/>
    <lineage>
        <taxon>Bacteria</taxon>
        <taxon>Pseudomonadati</taxon>
        <taxon>Bacteroidota</taxon>
        <taxon>Flavobacteriia</taxon>
        <taxon>Flavobacteriales</taxon>
        <taxon>Flavobacteriaceae</taxon>
        <taxon>Myroides</taxon>
    </lineage>
</organism>
<accession>A0AAI8C6J5</accession>
<dbReference type="EMBL" id="CP013690">
    <property type="protein sequence ID" value="ALU27059.1"/>
    <property type="molecule type" value="Genomic_DNA"/>
</dbReference>